<sequence length="55" mass="5711">MSTLSSGSTTEAVIGYVRVSTAEQADSGAGLAAQRAAIVAECARRGWQLVQWKGN</sequence>
<dbReference type="Pfam" id="PF00239">
    <property type="entry name" value="Resolvase"/>
    <property type="match status" value="1"/>
</dbReference>
<accession>A0A2W6ARD0</accession>
<dbReference type="InterPro" id="IPR006118">
    <property type="entry name" value="Recombinase_CS"/>
</dbReference>
<protein>
    <recommendedName>
        <fullName evidence="5">Resolvase/invertase-type recombinase catalytic domain-containing protein</fullName>
    </recommendedName>
</protein>
<dbReference type="InterPro" id="IPR036162">
    <property type="entry name" value="Resolvase-like_N_sf"/>
</dbReference>
<dbReference type="PROSITE" id="PS00397">
    <property type="entry name" value="RECOMBINASES_1"/>
    <property type="match status" value="1"/>
</dbReference>
<keyword evidence="2" id="KW-0238">DNA-binding</keyword>
<evidence type="ECO:0000256" key="4">
    <source>
        <dbReference type="PROSITE-ProRule" id="PRU10137"/>
    </source>
</evidence>
<dbReference type="GO" id="GO:0015074">
    <property type="term" value="P:DNA integration"/>
    <property type="evidence" value="ECO:0007669"/>
    <property type="project" value="UniProtKB-KW"/>
</dbReference>
<feature type="domain" description="Resolvase/invertase-type recombinase catalytic" evidence="5">
    <location>
        <begin position="13"/>
        <end position="51"/>
    </location>
</feature>
<feature type="non-terminal residue" evidence="6">
    <location>
        <position position="55"/>
    </location>
</feature>
<evidence type="ECO:0000313" key="7">
    <source>
        <dbReference type="Proteomes" id="UP000248724"/>
    </source>
</evidence>
<proteinExistence type="predicted"/>
<keyword evidence="1" id="KW-0229">DNA integration</keyword>
<evidence type="ECO:0000256" key="3">
    <source>
        <dbReference type="ARBA" id="ARBA00023172"/>
    </source>
</evidence>
<dbReference type="GO" id="GO:0000150">
    <property type="term" value="F:DNA strand exchange activity"/>
    <property type="evidence" value="ECO:0007669"/>
    <property type="project" value="InterPro"/>
</dbReference>
<organism evidence="6 7">
    <name type="scientific">Candidatus Aeolococcus gillhamiae</name>
    <dbReference type="NCBI Taxonomy" id="3127015"/>
    <lineage>
        <taxon>Bacteria</taxon>
        <taxon>Bacillati</taxon>
        <taxon>Candidatus Dormiibacterota</taxon>
        <taxon>Candidatus Dormibacteria</taxon>
        <taxon>Candidatus Aeolococcales</taxon>
        <taxon>Candidatus Aeolococcaceae</taxon>
        <taxon>Candidatus Aeolococcus</taxon>
    </lineage>
</organism>
<comment type="caution">
    <text evidence="6">The sequence shown here is derived from an EMBL/GenBank/DDBJ whole genome shotgun (WGS) entry which is preliminary data.</text>
</comment>
<dbReference type="AlphaFoldDB" id="A0A2W6ARD0"/>
<keyword evidence="3" id="KW-0233">DNA recombination</keyword>
<dbReference type="GO" id="GO:0003677">
    <property type="term" value="F:DNA binding"/>
    <property type="evidence" value="ECO:0007669"/>
    <property type="project" value="UniProtKB-KW"/>
</dbReference>
<evidence type="ECO:0000256" key="2">
    <source>
        <dbReference type="ARBA" id="ARBA00023125"/>
    </source>
</evidence>
<evidence type="ECO:0000313" key="6">
    <source>
        <dbReference type="EMBL" id="PZR80341.1"/>
    </source>
</evidence>
<evidence type="ECO:0000259" key="5">
    <source>
        <dbReference type="Pfam" id="PF00239"/>
    </source>
</evidence>
<dbReference type="Proteomes" id="UP000248724">
    <property type="component" value="Unassembled WGS sequence"/>
</dbReference>
<dbReference type="InterPro" id="IPR006119">
    <property type="entry name" value="Resolv_N"/>
</dbReference>
<reference evidence="6 7" key="1">
    <citation type="journal article" date="2017" name="Nature">
        <title>Atmospheric trace gases support primary production in Antarctic desert surface soil.</title>
        <authorList>
            <person name="Ji M."/>
            <person name="Greening C."/>
            <person name="Vanwonterghem I."/>
            <person name="Carere C.R."/>
            <person name="Bay S.K."/>
            <person name="Steen J.A."/>
            <person name="Montgomery K."/>
            <person name="Lines T."/>
            <person name="Beardall J."/>
            <person name="van Dorst J."/>
            <person name="Snape I."/>
            <person name="Stott M.B."/>
            <person name="Hugenholtz P."/>
            <person name="Ferrari B.C."/>
        </authorList>
    </citation>
    <scope>NUCLEOTIDE SEQUENCE [LARGE SCALE GENOMIC DNA]</scope>
    <source>
        <strain evidence="6">RRmetagenome_bin12</strain>
    </source>
</reference>
<gene>
    <name evidence="6" type="ORF">DLM65_08510</name>
</gene>
<dbReference type="Gene3D" id="3.40.50.1390">
    <property type="entry name" value="Resolvase, N-terminal catalytic domain"/>
    <property type="match status" value="1"/>
</dbReference>
<dbReference type="EMBL" id="QHBU01000156">
    <property type="protein sequence ID" value="PZR80341.1"/>
    <property type="molecule type" value="Genomic_DNA"/>
</dbReference>
<feature type="active site" description="O-(5'-phospho-DNA)-serine intermediate" evidence="4">
    <location>
        <position position="20"/>
    </location>
</feature>
<name>A0A2W6ARD0_9BACT</name>
<evidence type="ECO:0000256" key="1">
    <source>
        <dbReference type="ARBA" id="ARBA00022908"/>
    </source>
</evidence>